<accession>A0A3S2N0D5</accession>
<reference evidence="1 2" key="1">
    <citation type="submission" date="2018-11" db="EMBL/GenBank/DDBJ databases">
        <authorList>
            <person name="Lopez-Roques C."/>
            <person name="Donnadieu C."/>
            <person name="Bouchez O."/>
            <person name="Klopp C."/>
            <person name="Cabau C."/>
            <person name="Zahm M."/>
        </authorList>
    </citation>
    <scope>NUCLEOTIDE SEQUENCE [LARGE SCALE GENOMIC DNA]</scope>
    <source>
        <strain evidence="1">RS831</strain>
        <tissue evidence="1">Whole body</tissue>
    </source>
</reference>
<sequence>MRSWSLRRGRTGSSRDSVVMERYLSESTMIFTVTEISRPLASASLISNNLVVKDLKKTQPQAIQPEMGR</sequence>
<evidence type="ECO:0000313" key="1">
    <source>
        <dbReference type="EMBL" id="RVE70647.1"/>
    </source>
</evidence>
<gene>
    <name evidence="1" type="ORF">OJAV_G00066380</name>
</gene>
<name>A0A3S2N0D5_ORYJA</name>
<evidence type="ECO:0000313" key="2">
    <source>
        <dbReference type="Proteomes" id="UP000283210"/>
    </source>
</evidence>
<dbReference type="EMBL" id="CM012443">
    <property type="protein sequence ID" value="RVE70647.1"/>
    <property type="molecule type" value="Genomic_DNA"/>
</dbReference>
<dbReference type="AlphaFoldDB" id="A0A3S2N0D5"/>
<keyword evidence="2" id="KW-1185">Reference proteome</keyword>
<organism evidence="1 2">
    <name type="scientific">Oryzias javanicus</name>
    <name type="common">Javanese ricefish</name>
    <name type="synonym">Aplocheilus javanicus</name>
    <dbReference type="NCBI Taxonomy" id="123683"/>
    <lineage>
        <taxon>Eukaryota</taxon>
        <taxon>Metazoa</taxon>
        <taxon>Chordata</taxon>
        <taxon>Craniata</taxon>
        <taxon>Vertebrata</taxon>
        <taxon>Euteleostomi</taxon>
        <taxon>Actinopterygii</taxon>
        <taxon>Neopterygii</taxon>
        <taxon>Teleostei</taxon>
        <taxon>Neoteleostei</taxon>
        <taxon>Acanthomorphata</taxon>
        <taxon>Ovalentaria</taxon>
        <taxon>Atherinomorphae</taxon>
        <taxon>Beloniformes</taxon>
        <taxon>Adrianichthyidae</taxon>
        <taxon>Oryziinae</taxon>
        <taxon>Oryzias</taxon>
    </lineage>
</organism>
<reference evidence="1 2" key="2">
    <citation type="submission" date="2019-01" db="EMBL/GenBank/DDBJ databases">
        <title>A chromosome length genome reference of the Java medaka (oryzias javanicus).</title>
        <authorList>
            <person name="Herpin A."/>
            <person name="Takehana Y."/>
            <person name="Naruse K."/>
            <person name="Ansai S."/>
            <person name="Kawaguchi M."/>
        </authorList>
    </citation>
    <scope>NUCLEOTIDE SEQUENCE [LARGE SCALE GENOMIC DNA]</scope>
    <source>
        <strain evidence="1">RS831</strain>
        <tissue evidence="1">Whole body</tissue>
    </source>
</reference>
<protein>
    <submittedName>
        <fullName evidence="1">Uncharacterized protein</fullName>
    </submittedName>
</protein>
<dbReference type="Proteomes" id="UP000283210">
    <property type="component" value="Chromosome 7"/>
</dbReference>
<proteinExistence type="predicted"/>